<dbReference type="RefSeq" id="WP_348604592.1">
    <property type="nucleotide sequence ID" value="NZ_CP157276.1"/>
</dbReference>
<dbReference type="SUPFAM" id="SSF161098">
    <property type="entry name" value="MetI-like"/>
    <property type="match status" value="1"/>
</dbReference>
<keyword evidence="2 8" id="KW-0813">Transport</keyword>
<comment type="caution">
    <text evidence="10">The sequence shown here is derived from an EMBL/GenBank/DDBJ whole genome shotgun (WGS) entry which is preliminary data.</text>
</comment>
<keyword evidence="11" id="KW-1185">Reference proteome</keyword>
<dbReference type="Gene3D" id="1.10.3720.10">
    <property type="entry name" value="MetI-like"/>
    <property type="match status" value="1"/>
</dbReference>
<feature type="transmembrane region" description="Helical" evidence="8">
    <location>
        <begin position="136"/>
        <end position="159"/>
    </location>
</feature>
<dbReference type="InterPro" id="IPR000515">
    <property type="entry name" value="MetI-like"/>
</dbReference>
<dbReference type="CDD" id="cd06261">
    <property type="entry name" value="TM_PBP2"/>
    <property type="match status" value="1"/>
</dbReference>
<dbReference type="PANTHER" id="PTHR43357:SF4">
    <property type="entry name" value="INNER MEMBRANE ABC TRANSPORTER PERMEASE PROTEIN YDCV"/>
    <property type="match status" value="1"/>
</dbReference>
<evidence type="ECO:0000313" key="10">
    <source>
        <dbReference type="EMBL" id="MFM1728167.1"/>
    </source>
</evidence>
<keyword evidence="3" id="KW-1003">Cell membrane</keyword>
<keyword evidence="5 8" id="KW-0812">Transmembrane</keyword>
<feature type="domain" description="ABC transmembrane type-1" evidence="9">
    <location>
        <begin position="67"/>
        <end position="255"/>
    </location>
</feature>
<comment type="subcellular location">
    <subcellularLocation>
        <location evidence="1">Cell inner membrane</location>
        <topology evidence="1">Multi-pass membrane protein</topology>
    </subcellularLocation>
    <subcellularLocation>
        <location evidence="8">Cell membrane</location>
        <topology evidence="8">Multi-pass membrane protein</topology>
    </subcellularLocation>
</comment>
<feature type="transmembrane region" description="Helical" evidence="8">
    <location>
        <begin position="105"/>
        <end position="124"/>
    </location>
</feature>
<keyword evidence="6 8" id="KW-1133">Transmembrane helix</keyword>
<dbReference type="Pfam" id="PF00528">
    <property type="entry name" value="BPD_transp_1"/>
    <property type="match status" value="1"/>
</dbReference>
<comment type="similarity">
    <text evidence="8">Belongs to the binding-protein-dependent transport system permease family.</text>
</comment>
<feature type="transmembrane region" description="Helical" evidence="8">
    <location>
        <begin position="180"/>
        <end position="213"/>
    </location>
</feature>
<feature type="transmembrane region" description="Helical" evidence="8">
    <location>
        <begin position="233"/>
        <end position="255"/>
    </location>
</feature>
<dbReference type="InterPro" id="IPR035906">
    <property type="entry name" value="MetI-like_sf"/>
</dbReference>
<evidence type="ECO:0000256" key="7">
    <source>
        <dbReference type="ARBA" id="ARBA00023136"/>
    </source>
</evidence>
<evidence type="ECO:0000259" key="9">
    <source>
        <dbReference type="PROSITE" id="PS50928"/>
    </source>
</evidence>
<name>A0ABW9FRQ7_9NOCA</name>
<dbReference type="Proteomes" id="UP001629744">
    <property type="component" value="Unassembled WGS sequence"/>
</dbReference>
<evidence type="ECO:0000256" key="6">
    <source>
        <dbReference type="ARBA" id="ARBA00022989"/>
    </source>
</evidence>
<protein>
    <submittedName>
        <fullName evidence="10">ABC transporter permease</fullName>
    </submittedName>
</protein>
<keyword evidence="4" id="KW-0997">Cell inner membrane</keyword>
<accession>A0ABW9FRQ7</accession>
<sequence length="266" mass="28382">MVRSTPLPLRIAGKVFLVLIALFMLAPLAVVVGAAFNADQFLAFPPEGLSFEWFADALADTTYTYPFLFSLQIALITAVGSAAIGTLFAIGIARHKVPGSGALQSFALSPLTMPSIIFAIGILQTVSQLLGGSSPWILMLAHIVITVPYVVRTVLGVIARSDVFTEEAVRVMGASWWQRYWHVLLPMCRPGIIAGGFLAFIVSFDDAVIALFLRTPQLQTLPLAIYGQLEFSASPTVAAVSTLSMALTAIAILAIEKIVGLGKVFS</sequence>
<reference evidence="10 11" key="1">
    <citation type="submission" date="2023-11" db="EMBL/GenBank/DDBJ databases">
        <authorList>
            <person name="Val-Calvo J."/>
            <person name="Scortti M."/>
            <person name="Vazquez-Boland J."/>
        </authorList>
    </citation>
    <scope>NUCLEOTIDE SEQUENCE [LARGE SCALE GENOMIC DNA]</scope>
    <source>
        <strain evidence="10 11">DSM 46662</strain>
    </source>
</reference>
<dbReference type="PROSITE" id="PS50928">
    <property type="entry name" value="ABC_TM1"/>
    <property type="match status" value="1"/>
</dbReference>
<keyword evidence="7 8" id="KW-0472">Membrane</keyword>
<evidence type="ECO:0000256" key="5">
    <source>
        <dbReference type="ARBA" id="ARBA00022692"/>
    </source>
</evidence>
<dbReference type="EMBL" id="JBDLNU010000002">
    <property type="protein sequence ID" value="MFM1728167.1"/>
    <property type="molecule type" value="Genomic_DNA"/>
</dbReference>
<evidence type="ECO:0000256" key="1">
    <source>
        <dbReference type="ARBA" id="ARBA00004429"/>
    </source>
</evidence>
<feature type="transmembrane region" description="Helical" evidence="8">
    <location>
        <begin position="67"/>
        <end position="93"/>
    </location>
</feature>
<proteinExistence type="inferred from homology"/>
<evidence type="ECO:0000256" key="2">
    <source>
        <dbReference type="ARBA" id="ARBA00022448"/>
    </source>
</evidence>
<evidence type="ECO:0000256" key="3">
    <source>
        <dbReference type="ARBA" id="ARBA00022475"/>
    </source>
</evidence>
<evidence type="ECO:0000313" key="11">
    <source>
        <dbReference type="Proteomes" id="UP001629744"/>
    </source>
</evidence>
<evidence type="ECO:0000256" key="8">
    <source>
        <dbReference type="RuleBase" id="RU363032"/>
    </source>
</evidence>
<evidence type="ECO:0000256" key="4">
    <source>
        <dbReference type="ARBA" id="ARBA00022519"/>
    </source>
</evidence>
<organism evidence="10 11">
    <name type="scientific">Prescottella soli</name>
    <dbReference type="NCBI Taxonomy" id="1543852"/>
    <lineage>
        <taxon>Bacteria</taxon>
        <taxon>Bacillati</taxon>
        <taxon>Actinomycetota</taxon>
        <taxon>Actinomycetes</taxon>
        <taxon>Mycobacteriales</taxon>
        <taxon>Nocardiaceae</taxon>
        <taxon>Prescottella</taxon>
    </lineage>
</organism>
<gene>
    <name evidence="10" type="ORF">ABEU19_001640</name>
</gene>
<feature type="transmembrane region" description="Helical" evidence="8">
    <location>
        <begin position="12"/>
        <end position="36"/>
    </location>
</feature>
<dbReference type="PANTHER" id="PTHR43357">
    <property type="entry name" value="INNER MEMBRANE ABC TRANSPORTER PERMEASE PROTEIN YDCV"/>
    <property type="match status" value="1"/>
</dbReference>